<dbReference type="AlphaFoldDB" id="A0A5Q0UEQ6"/>
<dbReference type="Proteomes" id="UP000377803">
    <property type="component" value="Chromosome"/>
</dbReference>
<dbReference type="EC" id="3.6.4.13" evidence="1"/>
<dbReference type="GeneID" id="42364535"/>
<dbReference type="RefSeq" id="WP_153549800.1">
    <property type="nucleotide sequence ID" value="NZ_CP040089.1"/>
</dbReference>
<organism evidence="1 2">
    <name type="scientific">Candidatus Nanohalobium constans</name>
    <dbReference type="NCBI Taxonomy" id="2565781"/>
    <lineage>
        <taxon>Archaea</taxon>
        <taxon>Candidatus Nanohalarchaeota</taxon>
        <taxon>Candidatus Nanohalobia</taxon>
        <taxon>Candidatus Nanohalobiales</taxon>
        <taxon>Candidatus Nanohalobiaceae</taxon>
        <taxon>Candidatus Nanohalobium</taxon>
    </lineage>
</organism>
<dbReference type="KEGG" id="ncon:LC1Nh_0154"/>
<name>A0A5Q0UEQ6_9ARCH</name>
<protein>
    <submittedName>
        <fullName evidence="1">ATP-dependent RNA helicase DeaD</fullName>
        <ecNumber evidence="1">3.6.4.13</ecNumber>
    </submittedName>
</protein>
<keyword evidence="1" id="KW-0347">Helicase</keyword>
<accession>A0A5Q0UEQ6</accession>
<proteinExistence type="predicted"/>
<dbReference type="GO" id="GO:0003724">
    <property type="term" value="F:RNA helicase activity"/>
    <property type="evidence" value="ECO:0007669"/>
    <property type="project" value="UniProtKB-EC"/>
</dbReference>
<keyword evidence="1" id="KW-0067">ATP-binding</keyword>
<dbReference type="GO" id="GO:0016787">
    <property type="term" value="F:hydrolase activity"/>
    <property type="evidence" value="ECO:0007669"/>
    <property type="project" value="UniProtKB-KW"/>
</dbReference>
<gene>
    <name evidence="1" type="primary">deaD</name>
    <name evidence="1" type="ORF">LC1Nh_0154</name>
</gene>
<evidence type="ECO:0000313" key="2">
    <source>
        <dbReference type="Proteomes" id="UP000377803"/>
    </source>
</evidence>
<evidence type="ECO:0000313" key="1">
    <source>
        <dbReference type="EMBL" id="QGA80062.1"/>
    </source>
</evidence>
<keyword evidence="2" id="KW-1185">Reference proteome</keyword>
<reference evidence="2" key="1">
    <citation type="submission" date="2019-05" db="EMBL/GenBank/DDBJ databases">
        <title>Candidatus Nanohalobium constans, a novel model system to study the DPANN nano-sized archaea: genomic and physiological characterization of a nanoarchaeon co-cultured with its chitinotrophic host.</title>
        <authorList>
            <person name="La Cono V."/>
            <person name="Arcadi E."/>
            <person name="Crisafi F."/>
            <person name="Denaro R."/>
            <person name="La Spada G."/>
            <person name="Messina E."/>
            <person name="Smedile F."/>
            <person name="Toshchakov S.V."/>
            <person name="Shevchenko M.A."/>
            <person name="Golyshin P.N."/>
            <person name="Golyshina O.V."/>
            <person name="Ferrer M."/>
            <person name="Rohde M."/>
            <person name="Mushegian A."/>
            <person name="Sorokin D.Y."/>
            <person name="Giuliano L."/>
            <person name="Yakimov M.M."/>
        </authorList>
    </citation>
    <scope>NUCLEOTIDE SEQUENCE [LARGE SCALE GENOMIC DNA]</scope>
    <source>
        <strain evidence="2">LC1Nh</strain>
    </source>
</reference>
<sequence length="80" mass="9219">MGFENDIKLKRFRNAHSDSLEDVREFLDSYEEDYISHKELINYIRDDSNATIASAAGIIDVLKIDEYLEGSSIEGYEVKL</sequence>
<dbReference type="EMBL" id="CP040089">
    <property type="protein sequence ID" value="QGA80062.1"/>
    <property type="molecule type" value="Genomic_DNA"/>
</dbReference>
<keyword evidence="1" id="KW-0378">Hydrolase</keyword>
<keyword evidence="1" id="KW-0547">Nucleotide-binding</keyword>